<evidence type="ECO:0000313" key="2">
    <source>
        <dbReference type="EMBL" id="MCS0639518.1"/>
    </source>
</evidence>
<gene>
    <name evidence="2" type="ORF">NX801_28565</name>
</gene>
<dbReference type="Proteomes" id="UP001431313">
    <property type="component" value="Unassembled WGS sequence"/>
</dbReference>
<protein>
    <submittedName>
        <fullName evidence="2">Uncharacterized protein</fullName>
    </submittedName>
</protein>
<dbReference type="RefSeq" id="WP_258790842.1">
    <property type="nucleotide sequence ID" value="NZ_JANUGQ010000037.1"/>
</dbReference>
<reference evidence="2" key="1">
    <citation type="submission" date="2022-08" db="EMBL/GenBank/DDBJ databases">
        <authorList>
            <person name="Somphong A."/>
            <person name="Phongsopitanun W."/>
        </authorList>
    </citation>
    <scope>NUCLEOTIDE SEQUENCE</scope>
    <source>
        <strain evidence="2">LP05-1</strain>
    </source>
</reference>
<proteinExistence type="predicted"/>
<name>A0ABT2CQ05_9ACTN</name>
<evidence type="ECO:0000256" key="1">
    <source>
        <dbReference type="SAM" id="MobiDB-lite"/>
    </source>
</evidence>
<dbReference type="EMBL" id="JANUGQ010000037">
    <property type="protein sequence ID" value="MCS0639518.1"/>
    <property type="molecule type" value="Genomic_DNA"/>
</dbReference>
<comment type="caution">
    <text evidence="2">The sequence shown here is derived from an EMBL/GenBank/DDBJ whole genome shotgun (WGS) entry which is preliminary data.</text>
</comment>
<organism evidence="2 3">
    <name type="scientific">Streptomyces pyxinae</name>
    <dbReference type="NCBI Taxonomy" id="2970734"/>
    <lineage>
        <taxon>Bacteria</taxon>
        <taxon>Bacillati</taxon>
        <taxon>Actinomycetota</taxon>
        <taxon>Actinomycetes</taxon>
        <taxon>Kitasatosporales</taxon>
        <taxon>Streptomycetaceae</taxon>
        <taxon>Streptomyces</taxon>
    </lineage>
</organism>
<feature type="compositionally biased region" description="Basic and acidic residues" evidence="1">
    <location>
        <begin position="80"/>
        <end position="96"/>
    </location>
</feature>
<keyword evidence="3" id="KW-1185">Reference proteome</keyword>
<sequence>MAKEKGHPEHGEGPTRHQGKQQHGWSPDIDDQKQQDNPSGHRSFHTETYAGEKKASRRSASEREKEESLRGTPLESGTKSGEDRPEKSAGMRDTGRRGRSGRPSGSKDDTAYTGIDPKGPPAEDGSR</sequence>
<feature type="compositionally biased region" description="Basic and acidic residues" evidence="1">
    <location>
        <begin position="50"/>
        <end position="69"/>
    </location>
</feature>
<evidence type="ECO:0000313" key="3">
    <source>
        <dbReference type="Proteomes" id="UP001431313"/>
    </source>
</evidence>
<feature type="region of interest" description="Disordered" evidence="1">
    <location>
        <begin position="1"/>
        <end position="127"/>
    </location>
</feature>
<accession>A0ABT2CQ05</accession>
<feature type="compositionally biased region" description="Basic and acidic residues" evidence="1">
    <location>
        <begin position="1"/>
        <end position="15"/>
    </location>
</feature>